<protein>
    <submittedName>
        <fullName evidence="1">3-coathanger stack domain-containing protein</fullName>
    </submittedName>
</protein>
<accession>A0ABW5J7A2</accession>
<evidence type="ECO:0000313" key="2">
    <source>
        <dbReference type="Proteomes" id="UP001597510"/>
    </source>
</evidence>
<organism evidence="1 2">
    <name type="scientific">Emticicia soli</name>
    <dbReference type="NCBI Taxonomy" id="2027878"/>
    <lineage>
        <taxon>Bacteria</taxon>
        <taxon>Pseudomonadati</taxon>
        <taxon>Bacteroidota</taxon>
        <taxon>Cytophagia</taxon>
        <taxon>Cytophagales</taxon>
        <taxon>Leadbetterellaceae</taxon>
        <taxon>Emticicia</taxon>
    </lineage>
</organism>
<sequence length="1008" mass="114698">MRRLYIFAKMTKKPFMKRPFLSIILIFAVVFPTFSQRILKDIAQGTDNARIFATSTFVSGDTLFFAADTIDATRMSYRYYQTNGTTVSTKNLVPDNQMRNTHFYSSNYFYKFKDAVYGFNNNTIFKIKNDSIQSVEFSVYGSSFVSFFELNNEMHLLTQRYLDNTYDFWKVHSSGKTATLYKSISTTESLYYNKGFTLNNKYFQPIFTNDKSLLLQTDGTAIGTTIIENNKMGYSEFQQVGSKVYYPFFVLQQSSFKYQLWSTQGDIASTTKVLTEIDSDTNYTVGSLTKLDNNLYFISYANNRQKVSRLDTISLTVSHISNASFAIQNLQVKNHKIYYSIYDNGMLNFYENNGSIASQKLLFSIPGYYGYKIHIGTSKIYVSRQIDPTEDVINWVYDGNTLKKINDLIPNVYMGSLANSIEVIGDTFCFSASDGQHGYELWRTDGTIEGTYLLKDINTKPASSYPKPMFGLGNYMYFMADDISRGNEVWRTDGTSTALFANMNGSSEFRHVSGSDYHSSIKYRDSQIAYINGGLHQFTLNGELKSLDFLLFYPYSLPQVFKDSIYFAGNDGNIWKTDGTNAGTKKAIQLYFPETGTAHGVISNLTTVGNSLFFTSYNGAVIWKTDGSKNGTIQLKQFTGNSSNTLINHLITWPAQDKLFFTRFNYSISKTELWVSDGTSAGTINLKTNSLINIFGILNNKLYFNYDSELWQSDGTVNGTFKISSTYFISGMNLNNKIYLLHITETGLTAYYELDKNNNIKLLATINEFTNEGFGYPSGFVNIDNRYLLNYISTPSHQHFILTDGNGENTKKVFSLKNSIPIDNEYQFTYHNKKIYFTALDSLKGQELWIWDFECPDGYTVRDGINKDSTVVYGKNIWGQNIVGNNKTVTYDAKNSITLQPGFEAKKGTVFKTKLIGCANNATPNTIQDTSPTINDPLVKVNVDKPQYPQLMDFLYYLPNKHLKDIYERAQLNKLALVSWNIVTEENIYRLDLKIGTNVIKGFLPKKN</sequence>
<dbReference type="EMBL" id="JBHULC010000009">
    <property type="protein sequence ID" value="MFD2521428.1"/>
    <property type="molecule type" value="Genomic_DNA"/>
</dbReference>
<keyword evidence="2" id="KW-1185">Reference proteome</keyword>
<gene>
    <name evidence="1" type="ORF">ACFSR2_11060</name>
</gene>
<evidence type="ECO:0000313" key="1">
    <source>
        <dbReference type="EMBL" id="MFD2521428.1"/>
    </source>
</evidence>
<reference evidence="2" key="1">
    <citation type="journal article" date="2019" name="Int. J. Syst. Evol. Microbiol.">
        <title>The Global Catalogue of Microorganisms (GCM) 10K type strain sequencing project: providing services to taxonomists for standard genome sequencing and annotation.</title>
        <authorList>
            <consortium name="The Broad Institute Genomics Platform"/>
            <consortium name="The Broad Institute Genome Sequencing Center for Infectious Disease"/>
            <person name="Wu L."/>
            <person name="Ma J."/>
        </authorList>
    </citation>
    <scope>NUCLEOTIDE SEQUENCE [LARGE SCALE GENOMIC DNA]</scope>
    <source>
        <strain evidence="2">KCTC 52344</strain>
    </source>
</reference>
<name>A0ABW5J7A2_9BACT</name>
<comment type="caution">
    <text evidence="1">The sequence shown here is derived from an EMBL/GenBank/DDBJ whole genome shotgun (WGS) entry which is preliminary data.</text>
</comment>
<dbReference type="RefSeq" id="WP_340236891.1">
    <property type="nucleotide sequence ID" value="NZ_JBBEWC010000007.1"/>
</dbReference>
<dbReference type="NCBIfam" id="NF045639">
    <property type="entry name" value="GCX_COOH"/>
    <property type="match status" value="1"/>
</dbReference>
<dbReference type="SUPFAM" id="SSF69304">
    <property type="entry name" value="Tricorn protease N-terminal domain"/>
    <property type="match status" value="1"/>
</dbReference>
<dbReference type="Proteomes" id="UP001597510">
    <property type="component" value="Unassembled WGS sequence"/>
</dbReference>
<dbReference type="InterPro" id="IPR055015">
    <property type="entry name" value="GCX_COOH"/>
</dbReference>
<proteinExistence type="predicted"/>